<dbReference type="InterPro" id="IPR054414">
    <property type="entry name" value="Ccdc124/Oxs1_C"/>
</dbReference>
<evidence type="ECO:0000313" key="6">
    <source>
        <dbReference type="Proteomes" id="UP000051952"/>
    </source>
</evidence>
<feature type="compositionally biased region" description="Basic and acidic residues" evidence="3">
    <location>
        <begin position="216"/>
        <end position="228"/>
    </location>
</feature>
<keyword evidence="2" id="KW-0175">Coiled coil</keyword>
<feature type="compositionally biased region" description="Basic and acidic residues" evidence="3">
    <location>
        <begin position="12"/>
        <end position="75"/>
    </location>
</feature>
<dbReference type="Pfam" id="PF06244">
    <property type="entry name" value="Ccdc124"/>
    <property type="match status" value="1"/>
</dbReference>
<proteinExistence type="inferred from homology"/>
<protein>
    <recommendedName>
        <fullName evidence="4">Coiled-coil domain-containing protein</fullName>
    </recommendedName>
</protein>
<keyword evidence="6" id="KW-1185">Reference proteome</keyword>
<organism evidence="5 6">
    <name type="scientific">Bodo saltans</name>
    <name type="common">Flagellated protozoan</name>
    <dbReference type="NCBI Taxonomy" id="75058"/>
    <lineage>
        <taxon>Eukaryota</taxon>
        <taxon>Discoba</taxon>
        <taxon>Euglenozoa</taxon>
        <taxon>Kinetoplastea</taxon>
        <taxon>Metakinetoplastina</taxon>
        <taxon>Eubodonida</taxon>
        <taxon>Bodonidae</taxon>
        <taxon>Bodo</taxon>
    </lineage>
</organism>
<gene>
    <name evidence="5" type="ORF">BSAL_20000</name>
</gene>
<dbReference type="InterPro" id="IPR036910">
    <property type="entry name" value="HMG_box_dom_sf"/>
</dbReference>
<dbReference type="PANTHER" id="PTHR21680">
    <property type="entry name" value="COILED-COIL DOMAIN-CONTAINING PROTEIN 124"/>
    <property type="match status" value="1"/>
</dbReference>
<dbReference type="EMBL" id="CYKH01001716">
    <property type="protein sequence ID" value="CUG89232.1"/>
    <property type="molecule type" value="Genomic_DNA"/>
</dbReference>
<reference evidence="6" key="1">
    <citation type="submission" date="2015-09" db="EMBL/GenBank/DDBJ databases">
        <authorList>
            <consortium name="Pathogen Informatics"/>
        </authorList>
    </citation>
    <scope>NUCLEOTIDE SEQUENCE [LARGE SCALE GENOMIC DNA]</scope>
    <source>
        <strain evidence="6">Lake Konstanz</strain>
    </source>
</reference>
<feature type="region of interest" description="Disordered" evidence="3">
    <location>
        <begin position="209"/>
        <end position="242"/>
    </location>
</feature>
<dbReference type="OMA" id="FEERMMP"/>
<evidence type="ECO:0000313" key="5">
    <source>
        <dbReference type="EMBL" id="CUG89232.1"/>
    </source>
</evidence>
<feature type="region of interest" description="Disordered" evidence="3">
    <location>
        <begin position="114"/>
        <end position="140"/>
    </location>
</feature>
<comment type="similarity">
    <text evidence="1">Belongs to the CCDC124 family.</text>
</comment>
<sequence>MPSGPKNKFTNRHAEEARERDNDRQSASKAAADKAREDALWQDDDAKAKKRQDKAQLESEKAEDIERRRAERLQQLDDEDRELSKAKVPVKVQKRVLQKDVAKMLAAYDKEATKMRPTLDDAPPALPTGSQHVNRNREHAEEVNASDITAALAALDFSKGIPDDRHIGKRARVLYKHFCDENLPKIKEEHRGLKRSQYNDRLWDLWQSSPQNPFVQRKESRNSDRMQAERAWFAGEDEEGAE</sequence>
<feature type="domain" description="Coiled-coil" evidence="4">
    <location>
        <begin position="134"/>
        <end position="216"/>
    </location>
</feature>
<evidence type="ECO:0000256" key="2">
    <source>
        <dbReference type="ARBA" id="ARBA00023054"/>
    </source>
</evidence>
<dbReference type="GO" id="GO:0003713">
    <property type="term" value="F:transcription coactivator activity"/>
    <property type="evidence" value="ECO:0007669"/>
    <property type="project" value="TreeGrafter"/>
</dbReference>
<dbReference type="InterPro" id="IPR010422">
    <property type="entry name" value="Ccdc124/Oxs1"/>
</dbReference>
<evidence type="ECO:0000256" key="3">
    <source>
        <dbReference type="SAM" id="MobiDB-lite"/>
    </source>
</evidence>
<dbReference type="SUPFAM" id="SSF47095">
    <property type="entry name" value="HMG-box"/>
    <property type="match status" value="1"/>
</dbReference>
<accession>A0A0S4JL95</accession>
<evidence type="ECO:0000256" key="1">
    <source>
        <dbReference type="ARBA" id="ARBA00008296"/>
    </source>
</evidence>
<dbReference type="GO" id="GO:0006366">
    <property type="term" value="P:transcription by RNA polymerase II"/>
    <property type="evidence" value="ECO:0007669"/>
    <property type="project" value="TreeGrafter"/>
</dbReference>
<feature type="region of interest" description="Disordered" evidence="3">
    <location>
        <begin position="1"/>
        <end position="88"/>
    </location>
</feature>
<dbReference type="PANTHER" id="PTHR21680:SF0">
    <property type="entry name" value="COILED-COIL DOMAIN-CONTAINING PROTEIN 124"/>
    <property type="match status" value="1"/>
</dbReference>
<dbReference type="Proteomes" id="UP000051952">
    <property type="component" value="Unassembled WGS sequence"/>
</dbReference>
<dbReference type="OrthoDB" id="76412at2759"/>
<name>A0A0S4JL95_BODSA</name>
<dbReference type="AlphaFoldDB" id="A0A0S4JL95"/>
<dbReference type="GO" id="GO:0005634">
    <property type="term" value="C:nucleus"/>
    <property type="evidence" value="ECO:0007669"/>
    <property type="project" value="TreeGrafter"/>
</dbReference>
<dbReference type="VEuPathDB" id="TriTrypDB:BSAL_20000"/>
<evidence type="ECO:0000259" key="4">
    <source>
        <dbReference type="Pfam" id="PF06244"/>
    </source>
</evidence>